<dbReference type="AlphaFoldDB" id="A0A3D9N4R6"/>
<proteinExistence type="predicted"/>
<keyword evidence="1" id="KW-0472">Membrane</keyword>
<name>A0A3D9N4R6_9FLAO</name>
<gene>
    <name evidence="2" type="ORF">DFQ09_101617</name>
</gene>
<organism evidence="2 3">
    <name type="scientific">Winogradskyella pacifica</name>
    <dbReference type="NCBI Taxonomy" id="664642"/>
    <lineage>
        <taxon>Bacteria</taxon>
        <taxon>Pseudomonadati</taxon>
        <taxon>Bacteroidota</taxon>
        <taxon>Flavobacteriia</taxon>
        <taxon>Flavobacteriales</taxon>
        <taxon>Flavobacteriaceae</taxon>
        <taxon>Winogradskyella</taxon>
    </lineage>
</organism>
<evidence type="ECO:0000256" key="1">
    <source>
        <dbReference type="SAM" id="Phobius"/>
    </source>
</evidence>
<protein>
    <submittedName>
        <fullName evidence="2">Uncharacterized protein</fullName>
    </submittedName>
</protein>
<accession>A0A3D9N4R6</accession>
<keyword evidence="3" id="KW-1185">Reference proteome</keyword>
<sequence length="142" mass="16744">MISDKPSLEKPTPKKERKPLKDYFDFRNNQINQIGLILFSAFIISTSIHFFFEERFTEAQWQTQPMTRHKIVNDLIDSRVLLNESKPNVIKRLGQPSYILTKDIILYELGLAPQFNSDQVEHLYIEFSNEKVSKVSLTLYDY</sequence>
<keyword evidence="1" id="KW-0812">Transmembrane</keyword>
<comment type="caution">
    <text evidence="2">The sequence shown here is derived from an EMBL/GenBank/DDBJ whole genome shotgun (WGS) entry which is preliminary data.</text>
</comment>
<evidence type="ECO:0000313" key="2">
    <source>
        <dbReference type="EMBL" id="REE27778.1"/>
    </source>
</evidence>
<reference evidence="2 3" key="1">
    <citation type="submission" date="2018-07" db="EMBL/GenBank/DDBJ databases">
        <title>Genomic Encyclopedia of Type Strains, Phase III (KMG-III): the genomes of soil and plant-associated and newly described type strains.</title>
        <authorList>
            <person name="Whitman W."/>
        </authorList>
    </citation>
    <scope>NUCLEOTIDE SEQUENCE [LARGE SCALE GENOMIC DNA]</scope>
    <source>
        <strain evidence="2 3">CECT 7948</strain>
    </source>
</reference>
<feature type="transmembrane region" description="Helical" evidence="1">
    <location>
        <begin position="31"/>
        <end position="52"/>
    </location>
</feature>
<dbReference type="RefSeq" id="WP_115808107.1">
    <property type="nucleotide sequence ID" value="NZ_QREI01000001.1"/>
</dbReference>
<keyword evidence="1" id="KW-1133">Transmembrane helix</keyword>
<dbReference type="EMBL" id="QREI01000001">
    <property type="protein sequence ID" value="REE27778.1"/>
    <property type="molecule type" value="Genomic_DNA"/>
</dbReference>
<dbReference type="OrthoDB" id="1135060at2"/>
<dbReference type="Proteomes" id="UP000256919">
    <property type="component" value="Unassembled WGS sequence"/>
</dbReference>
<evidence type="ECO:0000313" key="3">
    <source>
        <dbReference type="Proteomes" id="UP000256919"/>
    </source>
</evidence>